<dbReference type="InterPro" id="IPR022770">
    <property type="entry name" value="IucA/IucC-like_C"/>
</dbReference>
<dbReference type="Gene3D" id="3.30.310.280">
    <property type="match status" value="1"/>
</dbReference>
<name>A0ABN3V2X3_9PSEU</name>
<dbReference type="EMBL" id="BAAAUX010000002">
    <property type="protein sequence ID" value="GAA2775586.1"/>
    <property type="molecule type" value="Genomic_DNA"/>
</dbReference>
<evidence type="ECO:0000259" key="3">
    <source>
        <dbReference type="Pfam" id="PF04183"/>
    </source>
</evidence>
<evidence type="ECO:0000259" key="4">
    <source>
        <dbReference type="Pfam" id="PF06276"/>
    </source>
</evidence>
<feature type="domain" description="Aerobactin siderophore biosynthesis IucA/IucC-like C-terminal" evidence="4">
    <location>
        <begin position="403"/>
        <end position="573"/>
    </location>
</feature>
<proteinExistence type="inferred from homology"/>
<dbReference type="InterPro" id="IPR037455">
    <property type="entry name" value="LucA/IucC-like"/>
</dbReference>
<comment type="caution">
    <text evidence="5">The sequence shown here is derived from an EMBL/GenBank/DDBJ whole genome shotgun (WGS) entry which is preliminary data.</text>
</comment>
<dbReference type="Pfam" id="PF04183">
    <property type="entry name" value="IucA_IucC"/>
    <property type="match status" value="1"/>
</dbReference>
<dbReference type="PANTHER" id="PTHR34384">
    <property type="entry name" value="L-2,3-DIAMINOPROPANOATE--CITRATE LIGASE"/>
    <property type="match status" value="1"/>
</dbReference>
<sequence length="588" mass="66178">MTTVQDALRHPRFALVRRRVFRQLLESLLYEEVLEPRVSGDHHVLTGTDAHGRAVTYEFTAARRYGFERVRLGPEPVSRTVGGVTAEADSLRHFVFDLREQLGADDRLTGFARELEATLIKDAMAQHARFQRADVLAGADFDALECLITDGHPYHPAYKSRLGFDFEDNLRWGPEFARPLRVLWLAAHHGIATVSTSESLPASFVADQLGPGPVEAFQQVIRQHGHAPEDYALVPVHPWQWREVLSEVMADELRSGELIVLGEDAAPLRPQQSIRTLSYVDSDRAYLKLSLSIVNTSTSRVLAPHTVANAPRISDWLKRIVAGDPYLNDTHRLVVLGEVAATSVEPREESGPESYGALACIWRDNLKPRLSAEERAVPFNGLISRELDGTPLIDPWVRAHGVEQWVRDLLSVTLPPLVHLLQGHGVALESHAQNMALIHVGGRPARLALRDFHDGVRFSRARLARPELCPELAGTPAHHVNRNSFVETDDLDLVVDYLLDALLFINLGELSLFLADSYGFDEREFWSIARRTVHDYQRRFPELEQRFAEFDVFKPGIGIEKLTTRRLLPDTELRLHVKPNPLADAKED</sequence>
<dbReference type="RefSeq" id="WP_344677650.1">
    <property type="nucleotide sequence ID" value="NZ_BAAAUX010000002.1"/>
</dbReference>
<evidence type="ECO:0000256" key="1">
    <source>
        <dbReference type="ARBA" id="ARBA00004924"/>
    </source>
</evidence>
<accession>A0ABN3V2X3</accession>
<organism evidence="5 6">
    <name type="scientific">Saccharopolyspora taberi</name>
    <dbReference type="NCBI Taxonomy" id="60895"/>
    <lineage>
        <taxon>Bacteria</taxon>
        <taxon>Bacillati</taxon>
        <taxon>Actinomycetota</taxon>
        <taxon>Actinomycetes</taxon>
        <taxon>Pseudonocardiales</taxon>
        <taxon>Pseudonocardiaceae</taxon>
        <taxon>Saccharopolyspora</taxon>
    </lineage>
</organism>
<reference evidence="5 6" key="1">
    <citation type="journal article" date="2019" name="Int. J. Syst. Evol. Microbiol.">
        <title>The Global Catalogue of Microorganisms (GCM) 10K type strain sequencing project: providing services to taxonomists for standard genome sequencing and annotation.</title>
        <authorList>
            <consortium name="The Broad Institute Genomics Platform"/>
            <consortium name="The Broad Institute Genome Sequencing Center for Infectious Disease"/>
            <person name="Wu L."/>
            <person name="Ma J."/>
        </authorList>
    </citation>
    <scope>NUCLEOTIDE SEQUENCE [LARGE SCALE GENOMIC DNA]</scope>
    <source>
        <strain evidence="5 6">JCM 9383</strain>
    </source>
</reference>
<dbReference type="Gene3D" id="6.10.250.3370">
    <property type="match status" value="1"/>
</dbReference>
<gene>
    <name evidence="5" type="primary">asbB</name>
    <name evidence="5" type="ORF">GCM10010470_04770</name>
</gene>
<comment type="pathway">
    <text evidence="1">Siderophore biosynthesis.</text>
</comment>
<evidence type="ECO:0000313" key="5">
    <source>
        <dbReference type="EMBL" id="GAA2775586.1"/>
    </source>
</evidence>
<dbReference type="PANTHER" id="PTHR34384:SF6">
    <property type="entry name" value="STAPHYLOFERRIN B SYNTHASE"/>
    <property type="match status" value="1"/>
</dbReference>
<dbReference type="Gene3D" id="1.10.510.40">
    <property type="match status" value="1"/>
</dbReference>
<comment type="similarity">
    <text evidence="2">Belongs to the IucA/IucC family.</text>
</comment>
<protein>
    <submittedName>
        <fullName evidence="5">Petrobactin biosynthesis protein AsbB</fullName>
    </submittedName>
</protein>
<dbReference type="Proteomes" id="UP001500979">
    <property type="component" value="Unassembled WGS sequence"/>
</dbReference>
<dbReference type="InterPro" id="IPR007310">
    <property type="entry name" value="Aerobactin_biosyn_IucA/IucC_N"/>
</dbReference>
<feature type="domain" description="Aerobactin siderophore biosynthesis IucA/IucC N-terminal" evidence="3">
    <location>
        <begin position="140"/>
        <end position="383"/>
    </location>
</feature>
<evidence type="ECO:0000256" key="2">
    <source>
        <dbReference type="ARBA" id="ARBA00007832"/>
    </source>
</evidence>
<keyword evidence="6" id="KW-1185">Reference proteome</keyword>
<evidence type="ECO:0000313" key="6">
    <source>
        <dbReference type="Proteomes" id="UP001500979"/>
    </source>
</evidence>
<dbReference type="Pfam" id="PF06276">
    <property type="entry name" value="FhuF"/>
    <property type="match status" value="1"/>
</dbReference>